<dbReference type="InterPro" id="IPR015424">
    <property type="entry name" value="PyrdxlP-dep_Trfase"/>
</dbReference>
<evidence type="ECO:0000256" key="1">
    <source>
        <dbReference type="ARBA" id="ARBA00022898"/>
    </source>
</evidence>
<evidence type="ECO:0000256" key="3">
    <source>
        <dbReference type="RuleBase" id="RU004508"/>
    </source>
</evidence>
<dbReference type="InterPro" id="IPR015421">
    <property type="entry name" value="PyrdxlP-dep_Trfase_major"/>
</dbReference>
<gene>
    <name evidence="4" type="ORF">OE059_02810</name>
</gene>
<dbReference type="Gene3D" id="3.40.640.10">
    <property type="entry name" value="Type I PLP-dependent aspartate aminotransferase-like (Major domain)"/>
    <property type="match status" value="1"/>
</dbReference>
<dbReference type="CDD" id="cd00616">
    <property type="entry name" value="AHBA_syn"/>
    <property type="match status" value="1"/>
</dbReference>
<keyword evidence="1 3" id="KW-0663">Pyridoxal phosphate</keyword>
<protein>
    <submittedName>
        <fullName evidence="4">DegT/DnrJ/EryC1/StrS family aminotransferase</fullName>
    </submittedName>
</protein>
<proteinExistence type="inferred from homology"/>
<name>A0ABY8B0Z2_9BACL</name>
<keyword evidence="4" id="KW-0032">Aminotransferase</keyword>
<evidence type="ECO:0000256" key="2">
    <source>
        <dbReference type="ARBA" id="ARBA00037999"/>
    </source>
</evidence>
<dbReference type="EMBL" id="CP109617">
    <property type="protein sequence ID" value="WED55807.1"/>
    <property type="molecule type" value="Genomic_DNA"/>
</dbReference>
<dbReference type="RefSeq" id="WP_275060305.1">
    <property type="nucleotide sequence ID" value="NZ_CP109617.1"/>
</dbReference>
<comment type="similarity">
    <text evidence="2 3">Belongs to the DegT/DnrJ/EryC1 family.</text>
</comment>
<keyword evidence="5" id="KW-1185">Reference proteome</keyword>
<accession>A0ABY8B0Z2</accession>
<dbReference type="InterPro" id="IPR000653">
    <property type="entry name" value="DegT/StrS_aminotransferase"/>
</dbReference>
<dbReference type="SUPFAM" id="SSF53383">
    <property type="entry name" value="PLP-dependent transferases"/>
    <property type="match status" value="1"/>
</dbReference>
<reference evidence="4 5" key="1">
    <citation type="submission" date="2022-10" db="EMBL/GenBank/DDBJ databases">
        <title>Complete genome sequence of Exiguobacterium profundum TSS-3 isolated from an extremely saline-alkaline spring located in Ixtapa, Chiapas-Mexico.</title>
        <authorList>
            <person name="Rincon-Rosales R."/>
            <person name="Rogel M.A."/>
            <person name="Rincon-Molina C.I."/>
            <person name="Guerrero G."/>
            <person name="Manzano-Gomez L.A."/>
            <person name="Lopez-Lopez A."/>
            <person name="Rincon Molina F.A."/>
            <person name="Martinez-Romero E."/>
        </authorList>
    </citation>
    <scope>NUCLEOTIDE SEQUENCE [LARGE SCALE GENOMIC DNA]</scope>
    <source>
        <strain evidence="4 5">TSS-3</strain>
    </source>
</reference>
<dbReference type="Proteomes" id="UP001219957">
    <property type="component" value="Chromosome"/>
</dbReference>
<dbReference type="GO" id="GO:0008483">
    <property type="term" value="F:transaminase activity"/>
    <property type="evidence" value="ECO:0007669"/>
    <property type="project" value="UniProtKB-KW"/>
</dbReference>
<dbReference type="Pfam" id="PF01041">
    <property type="entry name" value="DegT_DnrJ_EryC1"/>
    <property type="match status" value="1"/>
</dbReference>
<dbReference type="PANTHER" id="PTHR30244:SF9">
    <property type="entry name" value="PROTEIN RV3402C"/>
    <property type="match status" value="1"/>
</dbReference>
<evidence type="ECO:0000313" key="4">
    <source>
        <dbReference type="EMBL" id="WED55807.1"/>
    </source>
</evidence>
<dbReference type="PIRSF" id="PIRSF000390">
    <property type="entry name" value="PLP_StrS"/>
    <property type="match status" value="1"/>
</dbReference>
<dbReference type="PANTHER" id="PTHR30244">
    <property type="entry name" value="TRANSAMINASE"/>
    <property type="match status" value="1"/>
</dbReference>
<keyword evidence="4" id="KW-0808">Transferase</keyword>
<evidence type="ECO:0000313" key="5">
    <source>
        <dbReference type="Proteomes" id="UP001219957"/>
    </source>
</evidence>
<sequence>MSGSNIETDAVIPVTRPSMPDFDTYVEMIRPLWESRHLSNRGEHVRALEEELEQRLNVPHVSLLTNGHLALETAIDVLGLTGEVITTPFTFASTTHALIRKQITPVFCDINPINYTIDVNKIEALITERTTAILPVHVYGNVCDVEAIEQLAKRHGLHVLYDAAHAFGVRQDGRDVSTFGDLTMFSFHATKVFHTIEGGALTFRDARYVEAIHQAVNFGITGPESVESVGGNAKMNEFQAAMGRCNLPRIDADIEKRKRLVERYDTRLADASFLRLNLRDERTESNYAYYPVLVKKGRAARDDMMASLAQHGILARKYFYPLVTDFSCYAFDASVPNATYVSDRVITLPLYPDMTMEMIDRICDVILEGGNER</sequence>
<organism evidence="4 5">
    <name type="scientific">Exiguobacterium profundum</name>
    <dbReference type="NCBI Taxonomy" id="307643"/>
    <lineage>
        <taxon>Bacteria</taxon>
        <taxon>Bacillati</taxon>
        <taxon>Bacillota</taxon>
        <taxon>Bacilli</taxon>
        <taxon>Bacillales</taxon>
        <taxon>Bacillales Family XII. Incertae Sedis</taxon>
        <taxon>Exiguobacterium</taxon>
    </lineage>
</organism>